<dbReference type="Proteomes" id="UP000824540">
    <property type="component" value="Unassembled WGS sequence"/>
</dbReference>
<dbReference type="OrthoDB" id="427030at2759"/>
<evidence type="ECO:0000256" key="1">
    <source>
        <dbReference type="SAM" id="Coils"/>
    </source>
</evidence>
<feature type="non-terminal residue" evidence="2">
    <location>
        <position position="238"/>
    </location>
</feature>
<name>A0A8T2MTJ4_9TELE</name>
<proteinExistence type="predicted"/>
<gene>
    <name evidence="2" type="ORF">JZ751_011429</name>
    <name evidence="3" type="ORF">JZ751_021298</name>
</gene>
<reference evidence="2" key="1">
    <citation type="thesis" date="2021" institute="BYU ScholarsArchive" country="Provo, UT, USA">
        <title>Applications of and Algorithms for Genome Assembly and Genomic Analyses with an Emphasis on Marine Teleosts.</title>
        <authorList>
            <person name="Pickett B.D."/>
        </authorList>
    </citation>
    <scope>NUCLEOTIDE SEQUENCE</scope>
    <source>
        <strain evidence="2">HI-2016</strain>
    </source>
</reference>
<feature type="coiled-coil region" evidence="1">
    <location>
        <begin position="41"/>
        <end position="75"/>
    </location>
</feature>
<keyword evidence="1" id="KW-0175">Coiled coil</keyword>
<accession>A0A8T2MTJ4</accession>
<evidence type="ECO:0000313" key="2">
    <source>
        <dbReference type="EMBL" id="KAG9328702.1"/>
    </source>
</evidence>
<protein>
    <submittedName>
        <fullName evidence="2">Uncharacterized protein</fullName>
    </submittedName>
</protein>
<keyword evidence="4" id="KW-1185">Reference proteome</keyword>
<sequence length="238" mass="25752">MPAGVAFQTQIASIMEVLAKAAVSEISKLMEQGSVVLHLEVSRSHEEIDGLRRKLQRMESELRTAREAAAARESRSVGVQVDDQFVGAGTGDVEGDAEAGGSPPFEQRLCEEEHDAKAHNTLPAFGFTVKAEQEEEHVAQRLSQTGCEHSAGRLNNLGSEYIMYERDSQLWTSFTQGDSDIETADPVCSNATEQYSQSLSVHSELQHTPATVEGSGNTVSSIGKPVDMVDGVFVKEEA</sequence>
<dbReference type="AlphaFoldDB" id="A0A8T2MTJ4"/>
<comment type="caution">
    <text evidence="2">The sequence shown here is derived from an EMBL/GenBank/DDBJ whole genome shotgun (WGS) entry which is preliminary data.</text>
</comment>
<evidence type="ECO:0000313" key="4">
    <source>
        <dbReference type="Proteomes" id="UP000824540"/>
    </source>
</evidence>
<dbReference type="EMBL" id="JAFBMS010000410">
    <property type="protein sequence ID" value="KAG9330977.1"/>
    <property type="molecule type" value="Genomic_DNA"/>
</dbReference>
<organism evidence="2 4">
    <name type="scientific">Albula glossodonta</name>
    <name type="common">roundjaw bonefish</name>
    <dbReference type="NCBI Taxonomy" id="121402"/>
    <lineage>
        <taxon>Eukaryota</taxon>
        <taxon>Metazoa</taxon>
        <taxon>Chordata</taxon>
        <taxon>Craniata</taxon>
        <taxon>Vertebrata</taxon>
        <taxon>Euteleostomi</taxon>
        <taxon>Actinopterygii</taxon>
        <taxon>Neopterygii</taxon>
        <taxon>Teleostei</taxon>
        <taxon>Albuliformes</taxon>
        <taxon>Albulidae</taxon>
        <taxon>Albula</taxon>
    </lineage>
</organism>
<dbReference type="EMBL" id="JAFBMS010001929">
    <property type="protein sequence ID" value="KAG9328702.1"/>
    <property type="molecule type" value="Genomic_DNA"/>
</dbReference>
<evidence type="ECO:0000313" key="3">
    <source>
        <dbReference type="EMBL" id="KAG9330977.1"/>
    </source>
</evidence>